<dbReference type="PROSITE" id="PS50878">
    <property type="entry name" value="RT_POL"/>
    <property type="match status" value="1"/>
</dbReference>
<dbReference type="InterPro" id="IPR000477">
    <property type="entry name" value="RT_dom"/>
</dbReference>
<organism evidence="2 3">
    <name type="scientific">Rotaria sordida</name>
    <dbReference type="NCBI Taxonomy" id="392033"/>
    <lineage>
        <taxon>Eukaryota</taxon>
        <taxon>Metazoa</taxon>
        <taxon>Spiralia</taxon>
        <taxon>Gnathifera</taxon>
        <taxon>Rotifera</taxon>
        <taxon>Eurotatoria</taxon>
        <taxon>Bdelloidea</taxon>
        <taxon>Philodinida</taxon>
        <taxon>Philodinidae</taxon>
        <taxon>Rotaria</taxon>
    </lineage>
</organism>
<name>A0A815FW72_9BILA</name>
<dbReference type="PANTHER" id="PTHR21301:SF10">
    <property type="entry name" value="REVERSE TRANSCRIPTASE DOMAIN-CONTAINING PROTEIN"/>
    <property type="match status" value="1"/>
</dbReference>
<dbReference type="EMBL" id="CAJNOU010002549">
    <property type="protein sequence ID" value="CAF1330638.1"/>
    <property type="molecule type" value="Genomic_DNA"/>
</dbReference>
<protein>
    <recommendedName>
        <fullName evidence="1">Reverse transcriptase domain-containing protein</fullName>
    </recommendedName>
</protein>
<gene>
    <name evidence="2" type="ORF">SEV965_LOCUS27806</name>
</gene>
<proteinExistence type="predicted"/>
<feature type="non-terminal residue" evidence="2">
    <location>
        <position position="1"/>
    </location>
</feature>
<dbReference type="AlphaFoldDB" id="A0A815FW72"/>
<sequence length="766" mass="88158">QRSQVQSVDLSIILKAFVRKGQHKLNAEFQSLPKTFDVLDRSFDDLDQYLLCQQKVIDEDIRTTITNRRSKTIGQFKLDMMAIHISTAGATARGHAKIAKEEKEKLLLLLSSENAGAAANVISAIQARQENIIKRHRRSTATKTITASHIDDMNSLLPSSAIIEVATPFTNKQILFLARGSKYVPKCQSQFGSGGAIEDIIEREYLRMSPIIRDCLTANCVSASDERAKIFFISLKNLLTQLYTAKLPCQLFRRAQQEYLLTKTIKHQLYSTFNHIVLRRTDKSKVFHLGSKNDYQQKAIMNMRKTCAYEEVINEKCPLADNISPIGTPLRPIISSMNGPTTGASHFLDRLLRPVFDRVAKQTTFVNGIDLVCQWENYRDSGHLLASTQFVTFDVSDLYTMIPRNGALEALGRFLVQNSTRGKINNISVDTILKLARLVLDTNYFVYDNKYYRQIKGGAMGSPFTMTLANVYMLEWEQPLIKSQLSQGELYGRYIDDVFMTSNMSLDAIHAELDWMNKRDEKNIQITYSVGFQVEFLDVHVENYHGSLITSVFHKPAAEPYVLPYSSDHPRHIHTNIPYQALLRAAQLCSYVYAFDKERLEIEIILLLNGYPPQFIKRHFNRFFRLNRAMQVLTELDPKQYEELHQKLLYLSTRREKMYEKRTSDKNNNEQVYKNDNANKLTKKEWNKKILILPHTFESGPLMEFKREFRKLWTKSYTYKGSLMKDVRLVMTTLCNPSLNDLLVYKKPSRSLLTKMEPLISASSLS</sequence>
<evidence type="ECO:0000313" key="3">
    <source>
        <dbReference type="Proteomes" id="UP000663889"/>
    </source>
</evidence>
<dbReference type="PANTHER" id="PTHR21301">
    <property type="entry name" value="REVERSE TRANSCRIPTASE"/>
    <property type="match status" value="1"/>
</dbReference>
<evidence type="ECO:0000313" key="2">
    <source>
        <dbReference type="EMBL" id="CAF1330638.1"/>
    </source>
</evidence>
<dbReference type="Proteomes" id="UP000663889">
    <property type="component" value="Unassembled WGS sequence"/>
</dbReference>
<evidence type="ECO:0000259" key="1">
    <source>
        <dbReference type="PROSITE" id="PS50878"/>
    </source>
</evidence>
<comment type="caution">
    <text evidence="2">The sequence shown here is derived from an EMBL/GenBank/DDBJ whole genome shotgun (WGS) entry which is preliminary data.</text>
</comment>
<dbReference type="InterPro" id="IPR058912">
    <property type="entry name" value="HTH_animal"/>
</dbReference>
<feature type="domain" description="Reverse transcriptase" evidence="1">
    <location>
        <begin position="270"/>
        <end position="549"/>
    </location>
</feature>
<reference evidence="2" key="1">
    <citation type="submission" date="2021-02" db="EMBL/GenBank/DDBJ databases">
        <authorList>
            <person name="Nowell W R."/>
        </authorList>
    </citation>
    <scope>NUCLEOTIDE SEQUENCE</scope>
</reference>
<accession>A0A815FW72</accession>
<dbReference type="Pfam" id="PF26215">
    <property type="entry name" value="HTH_animal"/>
    <property type="match status" value="1"/>
</dbReference>